<dbReference type="EC" id="6.3.1.14" evidence="2"/>
<dbReference type="Pfam" id="PF01902">
    <property type="entry name" value="Diphthami_syn_2"/>
    <property type="match status" value="1"/>
</dbReference>
<organism evidence="2 3">
    <name type="scientific">Tenacibaculum vairaonense</name>
    <dbReference type="NCBI Taxonomy" id="3137860"/>
    <lineage>
        <taxon>Bacteria</taxon>
        <taxon>Pseudomonadati</taxon>
        <taxon>Bacteroidota</taxon>
        <taxon>Flavobacteriia</taxon>
        <taxon>Flavobacteriales</taxon>
        <taxon>Flavobacteriaceae</taxon>
        <taxon>Tenacibaculum</taxon>
    </lineage>
</organism>
<dbReference type="Gene3D" id="3.40.50.620">
    <property type="entry name" value="HUPs"/>
    <property type="match status" value="1"/>
</dbReference>
<name>A0ABM9PJ33_9FLAO</name>
<dbReference type="InterPro" id="IPR014729">
    <property type="entry name" value="Rossmann-like_a/b/a_fold"/>
</dbReference>
<keyword evidence="3" id="KW-1185">Reference proteome</keyword>
<dbReference type="GO" id="GO:0017178">
    <property type="term" value="F:diphthine-ammonia ligase activity"/>
    <property type="evidence" value="ECO:0007669"/>
    <property type="project" value="UniProtKB-EC"/>
</dbReference>
<dbReference type="InterPro" id="IPR030662">
    <property type="entry name" value="DPH6/MJ0570"/>
</dbReference>
<dbReference type="CDD" id="cd01994">
    <property type="entry name" value="AANH_PF0828-like"/>
    <property type="match status" value="1"/>
</dbReference>
<dbReference type="Gene3D" id="3.90.1490.10">
    <property type="entry name" value="putative n-type atp pyrophosphatase, domain 2"/>
    <property type="match status" value="1"/>
</dbReference>
<gene>
    <name evidence="2" type="ORF">T190115A13A_170065</name>
</gene>
<accession>A0ABM9PJ33</accession>
<proteinExistence type="predicted"/>
<dbReference type="EMBL" id="CAXJRC010000008">
    <property type="protein sequence ID" value="CAL2105642.1"/>
    <property type="molecule type" value="Genomic_DNA"/>
</dbReference>
<comment type="caution">
    <text evidence="2">The sequence shown here is derived from an EMBL/GenBank/DDBJ whole genome shotgun (WGS) entry which is preliminary data.</text>
</comment>
<evidence type="ECO:0000313" key="3">
    <source>
        <dbReference type="Proteomes" id="UP001497602"/>
    </source>
</evidence>
<evidence type="ECO:0000259" key="1">
    <source>
        <dbReference type="Pfam" id="PF01902"/>
    </source>
</evidence>
<dbReference type="Proteomes" id="UP001497602">
    <property type="component" value="Unassembled WGS sequence"/>
</dbReference>
<dbReference type="PIRSF" id="PIRSF039123">
    <property type="entry name" value="Diphthamide_synthase"/>
    <property type="match status" value="1"/>
</dbReference>
<dbReference type="NCBIfam" id="TIGR00290">
    <property type="entry name" value="MJ0570_dom"/>
    <property type="match status" value="1"/>
</dbReference>
<protein>
    <submittedName>
        <fullName evidence="2">Diphthine-ammonia ligase</fullName>
        <ecNumber evidence="2">6.3.1.14</ecNumber>
    </submittedName>
</protein>
<reference evidence="2 3" key="1">
    <citation type="submission" date="2024-05" db="EMBL/GenBank/DDBJ databases">
        <authorList>
            <person name="Duchaud E."/>
        </authorList>
    </citation>
    <scope>NUCLEOTIDE SEQUENCE [LARGE SCALE GENOMIC DNA]</scope>
    <source>
        <strain evidence="2">Ena-SAMPLE-TAB-13-05-2024-13:56:06:370-140305</strain>
    </source>
</reference>
<dbReference type="InterPro" id="IPR002761">
    <property type="entry name" value="Diphthami_syn_dom"/>
</dbReference>
<sequence length="246" mass="28507">MKKAYFNWSSGKDSSLALYKILQEKKYSVQKLITNVNKEYQRVSMHGLHENLLEAQADSIGIPLEKIEFPADVTMDLYNEKMKEKTSLLKAEGFEYAVFGDIFLEDLRKYRDAKLQEVGITGVYPLWKKDTKQLLREFLTLGFKTITVCVNAKLLGEEFVGRVIDEAFIEELPDNIDVCGENGEFHTFCYDGPIFKKPVDFTIGEKVLRSYTLRNNDDDNCYQKSDTKKVKKAYDSSFWYCDLKVK</sequence>
<evidence type="ECO:0000313" key="2">
    <source>
        <dbReference type="EMBL" id="CAL2105642.1"/>
    </source>
</evidence>
<dbReference type="RefSeq" id="WP_348737446.1">
    <property type="nucleotide sequence ID" value="NZ_CAXJRC010000008.1"/>
</dbReference>
<feature type="domain" description="Diphthamide synthase" evidence="1">
    <location>
        <begin position="7"/>
        <end position="202"/>
    </location>
</feature>
<dbReference type="SUPFAM" id="SSF52402">
    <property type="entry name" value="Adenine nucleotide alpha hydrolases-like"/>
    <property type="match status" value="1"/>
</dbReference>
<keyword evidence="2" id="KW-0436">Ligase</keyword>